<feature type="region of interest" description="Disordered" evidence="1">
    <location>
        <begin position="1"/>
        <end position="53"/>
    </location>
</feature>
<proteinExistence type="predicted"/>
<dbReference type="Proteomes" id="UP000663834">
    <property type="component" value="Unassembled WGS sequence"/>
</dbReference>
<name>A0A816U4G2_9BILA</name>
<evidence type="ECO:0000313" key="2">
    <source>
        <dbReference type="EMBL" id="CAF1575045.1"/>
    </source>
</evidence>
<dbReference type="Proteomes" id="UP000663887">
    <property type="component" value="Unassembled WGS sequence"/>
</dbReference>
<reference evidence="5" key="1">
    <citation type="submission" date="2021-02" db="EMBL/GenBank/DDBJ databases">
        <authorList>
            <person name="Nowell W R."/>
        </authorList>
    </citation>
    <scope>NUCLEOTIDE SEQUENCE</scope>
</reference>
<dbReference type="EMBL" id="CAJOBJ010334799">
    <property type="protein sequence ID" value="CAF5187536.1"/>
    <property type="molecule type" value="Genomic_DNA"/>
</dbReference>
<dbReference type="EMBL" id="CAJNRG010008416">
    <property type="protein sequence ID" value="CAF2104156.1"/>
    <property type="molecule type" value="Genomic_DNA"/>
</dbReference>
<evidence type="ECO:0000313" key="9">
    <source>
        <dbReference type="Proteomes" id="UP000663887"/>
    </source>
</evidence>
<evidence type="ECO:0000313" key="3">
    <source>
        <dbReference type="EMBL" id="CAF1637975.1"/>
    </source>
</evidence>
<evidence type="ECO:0000313" key="6">
    <source>
        <dbReference type="EMBL" id="CAF3972831.1"/>
    </source>
</evidence>
<dbReference type="Proteomes" id="UP000663855">
    <property type="component" value="Unassembled WGS sequence"/>
</dbReference>
<organism evidence="5 9">
    <name type="scientific">Rotaria magnacalcarata</name>
    <dbReference type="NCBI Taxonomy" id="392030"/>
    <lineage>
        <taxon>Eukaryota</taxon>
        <taxon>Metazoa</taxon>
        <taxon>Spiralia</taxon>
        <taxon>Gnathifera</taxon>
        <taxon>Rotifera</taxon>
        <taxon>Eurotatoria</taxon>
        <taxon>Bdelloidea</taxon>
        <taxon>Philodinida</taxon>
        <taxon>Philodinidae</taxon>
        <taxon>Rotaria</taxon>
    </lineage>
</organism>
<sequence>MEWRSAYCETRRYSSEDSSENESDSSDDIDSSNINQTNPKSRKENNAAHTTKSLTKSLSTLAITPNANQLSLPLSSLSLTVKPNPLDLPHDRKYRQEIYKKLN</sequence>
<accession>A0A816U4G2</accession>
<dbReference type="Proteomes" id="UP000681967">
    <property type="component" value="Unassembled WGS sequence"/>
</dbReference>
<feature type="compositionally biased region" description="Basic and acidic residues" evidence="1">
    <location>
        <begin position="1"/>
        <end position="15"/>
    </location>
</feature>
<feature type="compositionally biased region" description="Acidic residues" evidence="1">
    <location>
        <begin position="17"/>
        <end position="30"/>
    </location>
</feature>
<protein>
    <submittedName>
        <fullName evidence="5">Uncharacterized protein</fullName>
    </submittedName>
</protein>
<evidence type="ECO:0000313" key="8">
    <source>
        <dbReference type="EMBL" id="CAF5187536.1"/>
    </source>
</evidence>
<evidence type="ECO:0000256" key="1">
    <source>
        <dbReference type="SAM" id="MobiDB-lite"/>
    </source>
</evidence>
<evidence type="ECO:0000313" key="4">
    <source>
        <dbReference type="EMBL" id="CAF2077555.1"/>
    </source>
</evidence>
<dbReference type="EMBL" id="CAJNOW010015000">
    <property type="protein sequence ID" value="CAF1637975.1"/>
    <property type="molecule type" value="Genomic_DNA"/>
</dbReference>
<dbReference type="Proteomes" id="UP000681720">
    <property type="component" value="Unassembled WGS sequence"/>
</dbReference>
<dbReference type="EMBL" id="CAJNOV010015507">
    <property type="protein sequence ID" value="CAF1575045.1"/>
    <property type="molecule type" value="Genomic_DNA"/>
</dbReference>
<dbReference type="EMBL" id="CAJOBH010003962">
    <property type="protein sequence ID" value="CAF3972831.1"/>
    <property type="molecule type" value="Genomic_DNA"/>
</dbReference>
<dbReference type="Proteomes" id="UP000663824">
    <property type="component" value="Unassembled WGS sequence"/>
</dbReference>
<comment type="caution">
    <text evidence="5">The sequence shown here is derived from an EMBL/GenBank/DDBJ whole genome shotgun (WGS) entry which is preliminary data.</text>
</comment>
<evidence type="ECO:0000313" key="5">
    <source>
        <dbReference type="EMBL" id="CAF2104156.1"/>
    </source>
</evidence>
<dbReference type="AlphaFoldDB" id="A0A816U4G2"/>
<dbReference type="EMBL" id="CAJOBI010006459">
    <property type="protein sequence ID" value="CAF4060925.1"/>
    <property type="molecule type" value="Genomic_DNA"/>
</dbReference>
<dbReference type="Proteomes" id="UP000676336">
    <property type="component" value="Unassembled WGS sequence"/>
</dbReference>
<dbReference type="EMBL" id="CAJNRE010008887">
    <property type="protein sequence ID" value="CAF2077555.1"/>
    <property type="molecule type" value="Genomic_DNA"/>
</dbReference>
<gene>
    <name evidence="6" type="ORF">BYL167_LOCUS12176</name>
    <name evidence="2" type="ORF">CJN711_LOCUS32338</name>
    <name evidence="8" type="ORF">GIL414_LOCUS71681</name>
    <name evidence="3" type="ORF">KQP761_LOCUS27502</name>
    <name evidence="4" type="ORF">MBJ925_LOCUS17915</name>
    <name evidence="7" type="ORF">SMN809_LOCUS15185</name>
    <name evidence="5" type="ORF">XDN619_LOCUS19299</name>
</gene>
<evidence type="ECO:0000313" key="7">
    <source>
        <dbReference type="EMBL" id="CAF4060925.1"/>
    </source>
</evidence>